<evidence type="ECO:0000313" key="4">
    <source>
        <dbReference type="EMBL" id="NEW42925.1"/>
    </source>
</evidence>
<dbReference type="Gene3D" id="1.10.357.10">
    <property type="entry name" value="Tetracycline Repressor, domain 2"/>
    <property type="match status" value="1"/>
</dbReference>
<evidence type="ECO:0000256" key="2">
    <source>
        <dbReference type="PROSITE-ProRule" id="PRU00335"/>
    </source>
</evidence>
<keyword evidence="1 2" id="KW-0238">DNA-binding</keyword>
<feature type="domain" description="HTH tetR-type" evidence="3">
    <location>
        <begin position="4"/>
        <end position="64"/>
    </location>
</feature>
<evidence type="ECO:0000256" key="1">
    <source>
        <dbReference type="ARBA" id="ARBA00023125"/>
    </source>
</evidence>
<dbReference type="AlphaFoldDB" id="A0A6P1CXT7"/>
<comment type="caution">
    <text evidence="4">The sequence shown here is derived from an EMBL/GenBank/DDBJ whole genome shotgun (WGS) entry which is preliminary data.</text>
</comment>
<dbReference type="InterPro" id="IPR009057">
    <property type="entry name" value="Homeodomain-like_sf"/>
</dbReference>
<name>A0A6P1CXT7_9NOCA</name>
<dbReference type="InterPro" id="IPR001647">
    <property type="entry name" value="HTH_TetR"/>
</dbReference>
<evidence type="ECO:0000313" key="5">
    <source>
        <dbReference type="Proteomes" id="UP000468928"/>
    </source>
</evidence>
<proteinExistence type="predicted"/>
<dbReference type="Gene3D" id="1.10.10.60">
    <property type="entry name" value="Homeodomain-like"/>
    <property type="match status" value="1"/>
</dbReference>
<feature type="DNA-binding region" description="H-T-H motif" evidence="2">
    <location>
        <begin position="27"/>
        <end position="46"/>
    </location>
</feature>
<evidence type="ECO:0000259" key="3">
    <source>
        <dbReference type="PROSITE" id="PS50977"/>
    </source>
</evidence>
<accession>A0A6P1CXT7</accession>
<dbReference type="Proteomes" id="UP000468928">
    <property type="component" value="Unassembled WGS sequence"/>
</dbReference>
<dbReference type="RefSeq" id="WP_163821651.1">
    <property type="nucleotide sequence ID" value="NZ_JAAGUY010000001.1"/>
</dbReference>
<gene>
    <name evidence="4" type="ORF">GV789_00390</name>
</gene>
<dbReference type="InterPro" id="IPR036271">
    <property type="entry name" value="Tet_transcr_reg_TetR-rel_C_sf"/>
</dbReference>
<dbReference type="SUPFAM" id="SSF48498">
    <property type="entry name" value="Tetracyclin repressor-like, C-terminal domain"/>
    <property type="match status" value="1"/>
</dbReference>
<reference evidence="4 5" key="1">
    <citation type="submission" date="2020-01" db="EMBL/GenBank/DDBJ databases">
        <title>Genetics and antimicrobial susceptibilities of Nocardia species isolated from the soil; a comparison with species isolated from humans.</title>
        <authorList>
            <person name="Carrasco G."/>
            <person name="Monzon S."/>
            <person name="Sansegundo M."/>
            <person name="Garcia E."/>
            <person name="Garrido N."/>
            <person name="Medina M.J."/>
            <person name="Villalon P."/>
            <person name="Ramirez-Arocha A.C."/>
            <person name="Jimenez P."/>
            <person name="Cuesta I."/>
            <person name="Valdezate S."/>
        </authorList>
    </citation>
    <scope>NUCLEOTIDE SEQUENCE [LARGE SCALE GENOMIC DNA]</scope>
    <source>
        <strain evidence="4 5">CNM20110639</strain>
    </source>
</reference>
<dbReference type="SUPFAM" id="SSF46689">
    <property type="entry name" value="Homeodomain-like"/>
    <property type="match status" value="1"/>
</dbReference>
<organism evidence="4 5">
    <name type="scientific">Nocardia cyriacigeorgica</name>
    <dbReference type="NCBI Taxonomy" id="135487"/>
    <lineage>
        <taxon>Bacteria</taxon>
        <taxon>Bacillati</taxon>
        <taxon>Actinomycetota</taxon>
        <taxon>Actinomycetes</taxon>
        <taxon>Mycobacteriales</taxon>
        <taxon>Nocardiaceae</taxon>
        <taxon>Nocardia</taxon>
    </lineage>
</organism>
<dbReference type="GO" id="GO:0003677">
    <property type="term" value="F:DNA binding"/>
    <property type="evidence" value="ECO:0007669"/>
    <property type="project" value="UniProtKB-UniRule"/>
</dbReference>
<protein>
    <submittedName>
        <fullName evidence="4">TetR/AcrR family transcriptional regulator</fullName>
    </submittedName>
</protein>
<dbReference type="EMBL" id="JAAGUZ010000001">
    <property type="protein sequence ID" value="NEW42925.1"/>
    <property type="molecule type" value="Genomic_DNA"/>
</dbReference>
<dbReference type="PROSITE" id="PS50977">
    <property type="entry name" value="HTH_TETR_2"/>
    <property type="match status" value="1"/>
</dbReference>
<sequence>MKAPLTRTTLALAGIAIADSEGLKALTMRRVASVLDVSGMAAYRHVDDRDDLLVAMVDVITRERRADLAVDSGWDVALRAVAQADWDSFARHPWLIEVWSTPRRRVDMGSFDRLEHLLDQLATAGVPNELCLSIVLGVLGMTLGMAAMAIEDAGATSDPDLSEFWTESARGMGPEFARSHPRSTWFMTHLNDSGGHAAFADALDAFLHGVAARHGLPVTAKA</sequence>